<feature type="domain" description="MmgE/PrpD N-terminal" evidence="2">
    <location>
        <begin position="6"/>
        <end position="240"/>
    </location>
</feature>
<dbReference type="RefSeq" id="WP_219763677.1">
    <property type="nucleotide sequence ID" value="NZ_JAHYBZ010000004.1"/>
</dbReference>
<feature type="domain" description="MmgE/PrpD C-terminal" evidence="3">
    <location>
        <begin position="269"/>
        <end position="427"/>
    </location>
</feature>
<organism evidence="4 5">
    <name type="scientific">Roseomonas alba</name>
    <dbReference type="NCBI Taxonomy" id="2846776"/>
    <lineage>
        <taxon>Bacteria</taxon>
        <taxon>Pseudomonadati</taxon>
        <taxon>Pseudomonadota</taxon>
        <taxon>Alphaproteobacteria</taxon>
        <taxon>Acetobacterales</taxon>
        <taxon>Roseomonadaceae</taxon>
        <taxon>Roseomonas</taxon>
    </lineage>
</organism>
<evidence type="ECO:0000259" key="3">
    <source>
        <dbReference type="Pfam" id="PF19305"/>
    </source>
</evidence>
<protein>
    <submittedName>
        <fullName evidence="4">MmgE/PrpD family protein</fullName>
    </submittedName>
</protein>
<dbReference type="EMBL" id="JAHYBZ010000004">
    <property type="protein sequence ID" value="MBW6399095.1"/>
    <property type="molecule type" value="Genomic_DNA"/>
</dbReference>
<dbReference type="Gene3D" id="1.10.4100.10">
    <property type="entry name" value="2-methylcitrate dehydratase PrpD"/>
    <property type="match status" value="1"/>
</dbReference>
<dbReference type="InterPro" id="IPR045337">
    <property type="entry name" value="MmgE_PrpD_C"/>
</dbReference>
<dbReference type="InterPro" id="IPR045336">
    <property type="entry name" value="MmgE_PrpD_N"/>
</dbReference>
<dbReference type="InterPro" id="IPR042188">
    <property type="entry name" value="MmgE/PrpD_sf_2"/>
</dbReference>
<sequence length="452" mass="47510">MGLALELAQRANALRAETFPPEARRWAITAITDMLGCALAGAQEACTGTMLHAVGGGVPGASCSLPGRAERLPPLEAALVHGTAGHALDFDDTSKSMAGHPTVVIVPALLALAEQRDASGAALLDAYIVGVEVATRIARGVNFHHYEKGWHPTATLGIFGAAAACGRLIGLEDARLANALSLCVSLAAGVKSNFGTQAKPLHAGNAARNGLLAALLAEGGFTAGADAFEHPQGFLEVFNGAGHHDATRMLDGWGAPLDLLAPGISIKKYPCVYSVHGALDAAIALHRRHALDPARIARVTVTMHRRRLLPHVQRPATSTLDAKFSLPYNVVRALISGRVGLADFEGDAFRDPIIRAVMGRIATRPHDDDSNDYGAEVEVVLADGTVLRESVSAPLGRGPETPLPVEMLRMKFEDCATRILPVEAASRVFESLQALDALPSVRRLTAMMVPPG</sequence>
<evidence type="ECO:0000259" key="2">
    <source>
        <dbReference type="Pfam" id="PF03972"/>
    </source>
</evidence>
<dbReference type="InterPro" id="IPR005656">
    <property type="entry name" value="MmgE_PrpD"/>
</dbReference>
<dbReference type="Proteomes" id="UP001196565">
    <property type="component" value="Unassembled WGS sequence"/>
</dbReference>
<evidence type="ECO:0000313" key="5">
    <source>
        <dbReference type="Proteomes" id="UP001196565"/>
    </source>
</evidence>
<gene>
    <name evidence="4" type="ORF">KPL78_14630</name>
</gene>
<dbReference type="InterPro" id="IPR036148">
    <property type="entry name" value="MmgE/PrpD_sf"/>
</dbReference>
<reference evidence="4 5" key="1">
    <citation type="submission" date="2021-07" db="EMBL/GenBank/DDBJ databases">
        <authorList>
            <person name="So Y."/>
        </authorList>
    </citation>
    <scope>NUCLEOTIDE SEQUENCE [LARGE SCALE GENOMIC DNA]</scope>
    <source>
        <strain evidence="4 5">HJA6</strain>
    </source>
</reference>
<dbReference type="Pfam" id="PF19305">
    <property type="entry name" value="MmgE_PrpD_C"/>
    <property type="match status" value="1"/>
</dbReference>
<evidence type="ECO:0000256" key="1">
    <source>
        <dbReference type="ARBA" id="ARBA00006174"/>
    </source>
</evidence>
<dbReference type="Gene3D" id="3.30.1330.120">
    <property type="entry name" value="2-methylcitrate dehydratase PrpD"/>
    <property type="match status" value="1"/>
</dbReference>
<name>A0ABS7ACR4_9PROT</name>
<evidence type="ECO:0000313" key="4">
    <source>
        <dbReference type="EMBL" id="MBW6399095.1"/>
    </source>
</evidence>
<dbReference type="SUPFAM" id="SSF103378">
    <property type="entry name" value="2-methylcitrate dehydratase PrpD"/>
    <property type="match status" value="1"/>
</dbReference>
<keyword evidence="5" id="KW-1185">Reference proteome</keyword>
<dbReference type="Pfam" id="PF03972">
    <property type="entry name" value="MmgE_PrpD_N"/>
    <property type="match status" value="1"/>
</dbReference>
<comment type="similarity">
    <text evidence="1">Belongs to the PrpD family.</text>
</comment>
<accession>A0ABS7ACR4</accession>
<dbReference type="InterPro" id="IPR042183">
    <property type="entry name" value="MmgE/PrpD_sf_1"/>
</dbReference>
<proteinExistence type="inferred from homology"/>
<comment type="caution">
    <text evidence="4">The sequence shown here is derived from an EMBL/GenBank/DDBJ whole genome shotgun (WGS) entry which is preliminary data.</text>
</comment>
<dbReference type="PANTHER" id="PTHR16943">
    <property type="entry name" value="2-METHYLCITRATE DEHYDRATASE-RELATED"/>
    <property type="match status" value="1"/>
</dbReference>
<dbReference type="PANTHER" id="PTHR16943:SF8">
    <property type="entry name" value="2-METHYLCITRATE DEHYDRATASE"/>
    <property type="match status" value="1"/>
</dbReference>